<evidence type="ECO:0000313" key="2">
    <source>
        <dbReference type="EMBL" id="QDZ14578.1"/>
    </source>
</evidence>
<feature type="chain" id="PRO_5022836010" description="Galactose oxidase" evidence="1">
    <location>
        <begin position="29"/>
        <end position="388"/>
    </location>
</feature>
<reference evidence="2 3" key="1">
    <citation type="submission" date="2019-07" db="EMBL/GenBank/DDBJ databases">
        <title>Full genome sequence of Humibacter sp. WJ7-1.</title>
        <authorList>
            <person name="Im W.-T."/>
        </authorList>
    </citation>
    <scope>NUCLEOTIDE SEQUENCE [LARGE SCALE GENOMIC DNA]</scope>
    <source>
        <strain evidence="2 3">WJ7-1</strain>
    </source>
</reference>
<dbReference type="Proteomes" id="UP000320216">
    <property type="component" value="Chromosome"/>
</dbReference>
<organism evidence="2 3">
    <name type="scientific">Humibacter ginsenosidimutans</name>
    <dbReference type="NCBI Taxonomy" id="2599293"/>
    <lineage>
        <taxon>Bacteria</taxon>
        <taxon>Bacillati</taxon>
        <taxon>Actinomycetota</taxon>
        <taxon>Actinomycetes</taxon>
        <taxon>Micrococcales</taxon>
        <taxon>Microbacteriaceae</taxon>
        <taxon>Humibacter</taxon>
    </lineage>
</organism>
<evidence type="ECO:0008006" key="4">
    <source>
        <dbReference type="Google" id="ProtNLM"/>
    </source>
</evidence>
<evidence type="ECO:0000256" key="1">
    <source>
        <dbReference type="SAM" id="SignalP"/>
    </source>
</evidence>
<dbReference type="RefSeq" id="WP_146319620.1">
    <property type="nucleotide sequence ID" value="NZ_CP042305.1"/>
</dbReference>
<feature type="signal peptide" evidence="1">
    <location>
        <begin position="1"/>
        <end position="28"/>
    </location>
</feature>
<dbReference type="KEGG" id="huw:FPZ11_07250"/>
<protein>
    <recommendedName>
        <fullName evidence="4">Galactose oxidase</fullName>
    </recommendedName>
</protein>
<dbReference type="PROSITE" id="PS51257">
    <property type="entry name" value="PROKAR_LIPOPROTEIN"/>
    <property type="match status" value="1"/>
</dbReference>
<proteinExistence type="predicted"/>
<name>A0A5B8M189_9MICO</name>
<dbReference type="EMBL" id="CP042305">
    <property type="protein sequence ID" value="QDZ14578.1"/>
    <property type="molecule type" value="Genomic_DNA"/>
</dbReference>
<evidence type="ECO:0000313" key="3">
    <source>
        <dbReference type="Proteomes" id="UP000320216"/>
    </source>
</evidence>
<keyword evidence="3" id="KW-1185">Reference proteome</keyword>
<sequence>MRTTARRITMLLAASAALLVLTGMTGCAVDRAEPRPGATASDGWSSIPLPAKGARVLVLLGAGDRMLALGSRPTASGREPAAWSTPDLRRWTALTIHPVTGYGRVAELVKGAVTHGRVVAYGQAFGGAHSNPRPTVWNGTLHALTEHEQPFTMFGGEDALDVAAEAADDRTALLVGSWLGMSGRYGATVWRSASGTTWRRYADLASLASAPGEQTSAAGVAASTHGFVVTGASQHNTGSGPPSTALAWISGDGSTWSRIALPAAESAVASRAACTATACVVIGSTLAATQHALCWSLDNGGRVIAASEGPGEGLVEATQVVAAADRAWAVVDVDRVAHAFAIDQGCTDWHEITLPGKAETAVLNDFHGRLVLAETGSEDSRLWVRTAQ</sequence>
<gene>
    <name evidence="2" type="ORF">FPZ11_07250</name>
</gene>
<dbReference type="AlphaFoldDB" id="A0A5B8M189"/>
<keyword evidence="1" id="KW-0732">Signal</keyword>
<accession>A0A5B8M189</accession>
<dbReference type="OrthoDB" id="3731377at2"/>